<evidence type="ECO:0000313" key="2">
    <source>
        <dbReference type="Proteomes" id="UP000017836"/>
    </source>
</evidence>
<sequence>MGSPIPWVVSCKSKGLNDDAVLPNKIGGITMEGGASLNMALSSSPKKVMYPLPYRCATIKSQPPKASASFDPLIIDPLAVMVVDSDDEDPALAFED</sequence>
<keyword evidence="2" id="KW-1185">Reference proteome</keyword>
<accession>W1PMJ0</accession>
<reference evidence="2" key="1">
    <citation type="journal article" date="2013" name="Science">
        <title>The Amborella genome and the evolution of flowering plants.</title>
        <authorList>
            <consortium name="Amborella Genome Project"/>
        </authorList>
    </citation>
    <scope>NUCLEOTIDE SEQUENCE [LARGE SCALE GENOMIC DNA]</scope>
</reference>
<organism evidence="1 2">
    <name type="scientific">Amborella trichopoda</name>
    <dbReference type="NCBI Taxonomy" id="13333"/>
    <lineage>
        <taxon>Eukaryota</taxon>
        <taxon>Viridiplantae</taxon>
        <taxon>Streptophyta</taxon>
        <taxon>Embryophyta</taxon>
        <taxon>Tracheophyta</taxon>
        <taxon>Spermatophyta</taxon>
        <taxon>Magnoliopsida</taxon>
        <taxon>Amborellales</taxon>
        <taxon>Amborellaceae</taxon>
        <taxon>Amborella</taxon>
    </lineage>
</organism>
<dbReference type="AlphaFoldDB" id="W1PMJ0"/>
<dbReference type="HOGENOM" id="CLU_2362514_0_0_1"/>
<protein>
    <submittedName>
        <fullName evidence="1">Uncharacterized protein</fullName>
    </submittedName>
</protein>
<gene>
    <name evidence="1" type="ORF">AMTR_s00015p00245760</name>
</gene>
<proteinExistence type="predicted"/>
<evidence type="ECO:0000313" key="1">
    <source>
        <dbReference type="EMBL" id="ERN08921.1"/>
    </source>
</evidence>
<dbReference type="EMBL" id="KI393208">
    <property type="protein sequence ID" value="ERN08921.1"/>
    <property type="molecule type" value="Genomic_DNA"/>
</dbReference>
<name>W1PMJ0_AMBTC</name>
<dbReference type="Proteomes" id="UP000017836">
    <property type="component" value="Unassembled WGS sequence"/>
</dbReference>
<dbReference type="Gramene" id="ERN08921">
    <property type="protein sequence ID" value="ERN08921"/>
    <property type="gene ID" value="AMTR_s00015p00245760"/>
</dbReference>